<dbReference type="EMBL" id="BGPR01050600">
    <property type="protein sequence ID" value="GBO27591.1"/>
    <property type="molecule type" value="Genomic_DNA"/>
</dbReference>
<evidence type="ECO:0000313" key="3">
    <source>
        <dbReference type="EMBL" id="GBO41408.1"/>
    </source>
</evidence>
<dbReference type="EMBL" id="BGPR01067053">
    <property type="protein sequence ID" value="GBO41408.1"/>
    <property type="molecule type" value="Genomic_DNA"/>
</dbReference>
<proteinExistence type="predicted"/>
<name>A0A4Y2VSD3_ARAVE</name>
<evidence type="ECO:0000313" key="4">
    <source>
        <dbReference type="EMBL" id="GBO41410.1"/>
    </source>
</evidence>
<dbReference type="EMBL" id="BGPR01067056">
    <property type="protein sequence ID" value="GBO41410.1"/>
    <property type="molecule type" value="Genomic_DNA"/>
</dbReference>
<comment type="caution">
    <text evidence="1">The sequence shown here is derived from an EMBL/GenBank/DDBJ whole genome shotgun (WGS) entry which is preliminary data.</text>
</comment>
<reference evidence="1 5" key="1">
    <citation type="journal article" date="2019" name="Sci. Rep.">
        <title>Orb-weaving spider Araneus ventricosus genome elucidates the spidroin gene catalogue.</title>
        <authorList>
            <person name="Kono N."/>
            <person name="Nakamura H."/>
            <person name="Ohtoshi R."/>
            <person name="Moran D.A.P."/>
            <person name="Shinohara A."/>
            <person name="Yoshida Y."/>
            <person name="Fujiwara M."/>
            <person name="Mori M."/>
            <person name="Tomita M."/>
            <person name="Arakawa K."/>
        </authorList>
    </citation>
    <scope>NUCLEOTIDE SEQUENCE [LARGE SCALE GENOMIC DNA]</scope>
</reference>
<evidence type="ECO:0000313" key="2">
    <source>
        <dbReference type="EMBL" id="GBO27594.1"/>
    </source>
</evidence>
<protein>
    <submittedName>
        <fullName evidence="1">Uncharacterized protein</fullName>
    </submittedName>
</protein>
<dbReference type="EMBL" id="BGPR01050606">
    <property type="protein sequence ID" value="GBO27594.1"/>
    <property type="molecule type" value="Genomic_DNA"/>
</dbReference>
<accession>A0A4Y2VSD3</accession>
<organism evidence="1 5">
    <name type="scientific">Araneus ventricosus</name>
    <name type="common">Orbweaver spider</name>
    <name type="synonym">Epeira ventricosa</name>
    <dbReference type="NCBI Taxonomy" id="182803"/>
    <lineage>
        <taxon>Eukaryota</taxon>
        <taxon>Metazoa</taxon>
        <taxon>Ecdysozoa</taxon>
        <taxon>Arthropoda</taxon>
        <taxon>Chelicerata</taxon>
        <taxon>Arachnida</taxon>
        <taxon>Araneae</taxon>
        <taxon>Araneomorphae</taxon>
        <taxon>Entelegynae</taxon>
        <taxon>Araneoidea</taxon>
        <taxon>Araneidae</taxon>
        <taxon>Araneus</taxon>
    </lineage>
</organism>
<feature type="non-terminal residue" evidence="1">
    <location>
        <position position="1"/>
    </location>
</feature>
<evidence type="ECO:0000313" key="5">
    <source>
        <dbReference type="Proteomes" id="UP000499080"/>
    </source>
</evidence>
<dbReference type="Proteomes" id="UP000499080">
    <property type="component" value="Unassembled WGS sequence"/>
</dbReference>
<dbReference type="AlphaFoldDB" id="A0A4Y2VSD3"/>
<gene>
    <name evidence="3" type="ORF">AVEN_127645_1</name>
    <name evidence="4" type="ORF">AVEN_180616_1</name>
    <name evidence="1" type="ORF">AVEN_260776_1</name>
    <name evidence="2" type="ORF">AVEN_46433_1</name>
</gene>
<evidence type="ECO:0000313" key="1">
    <source>
        <dbReference type="EMBL" id="GBO27591.1"/>
    </source>
</evidence>
<keyword evidence="5" id="KW-1185">Reference proteome</keyword>
<sequence length="45" mass="4921">EEDMLTHFDDVPHCTPFSNFILKLSSGTIQPPPSVCGTVGCLAEW</sequence>